<sequence>MVGIISRELEPSVCLVLNKPSSNLNQDHSSRLSSNSRTVRFQADDSSNQTEGQCDKCHKKFLSGNDLQQHLREICYPQEIRVHINKLTQHLEDPTQKTQVQDILWRNKDIFDPTPSIVNIEPQSAIKTGNHPPIFCQIEESTSPWSSPVVLVKKKDGTIRFCIDYRTLNDVTIKDVFPLPRIDEIFDELAAAVFYTKFDFKAGYFQIPLARQDRSKTAFSTRDNHYQFTVLPQGISNGPPTFQRIINHILGPSRWHYALAYIDDIIIYSSTFEEHLIHLNEICKKLKDAKFKLNPDKCTIAKTQIEYLGHLIEQGKIHPSPNNIRGLINTRIPKTPAEASRFLKAAEYYRKFIPKFSIITEPLRKFVPPTKTEARKYQKQQITLTAEEVQAFEQLKQILTSALVLRLPNNKYAFKVQTDASDQGIG</sequence>
<dbReference type="EMBL" id="CAJNOQ010028970">
    <property type="protein sequence ID" value="CAF1565511.1"/>
    <property type="molecule type" value="Genomic_DNA"/>
</dbReference>
<dbReference type="Pfam" id="PF00078">
    <property type="entry name" value="RVT_1"/>
    <property type="match status" value="1"/>
</dbReference>
<dbReference type="SUPFAM" id="SSF56672">
    <property type="entry name" value="DNA/RNA polymerases"/>
    <property type="match status" value="1"/>
</dbReference>
<dbReference type="InterPro" id="IPR051320">
    <property type="entry name" value="Viral_Replic_Matur_Polypro"/>
</dbReference>
<dbReference type="Gene3D" id="3.10.10.10">
    <property type="entry name" value="HIV Type 1 Reverse Transcriptase, subunit A, domain 1"/>
    <property type="match status" value="1"/>
</dbReference>
<keyword evidence="5" id="KW-1185">Reference proteome</keyword>
<dbReference type="InterPro" id="IPR043128">
    <property type="entry name" value="Rev_trsase/Diguanyl_cyclase"/>
</dbReference>
<dbReference type="InterPro" id="IPR043502">
    <property type="entry name" value="DNA/RNA_pol_sf"/>
</dbReference>
<dbReference type="InterPro" id="IPR041577">
    <property type="entry name" value="RT_RNaseH_2"/>
</dbReference>
<dbReference type="AlphaFoldDB" id="A0A815Y581"/>
<evidence type="ECO:0000313" key="3">
    <source>
        <dbReference type="EMBL" id="CAF1565511.1"/>
    </source>
</evidence>
<feature type="domain" description="Reverse transcriptase" evidence="2">
    <location>
        <begin position="133"/>
        <end position="312"/>
    </location>
</feature>
<dbReference type="Proteomes" id="UP000681722">
    <property type="component" value="Unassembled WGS sequence"/>
</dbReference>
<dbReference type="PANTHER" id="PTHR33064:SF37">
    <property type="entry name" value="RIBONUCLEASE H"/>
    <property type="match status" value="1"/>
</dbReference>
<proteinExistence type="predicted"/>
<dbReference type="PROSITE" id="PS50878">
    <property type="entry name" value="RT_POL"/>
    <property type="match status" value="1"/>
</dbReference>
<gene>
    <name evidence="3" type="ORF">GPM918_LOCUS40051</name>
    <name evidence="4" type="ORF">SRO942_LOCUS40970</name>
</gene>
<reference evidence="3" key="1">
    <citation type="submission" date="2021-02" db="EMBL/GenBank/DDBJ databases">
        <authorList>
            <person name="Nowell W R."/>
        </authorList>
    </citation>
    <scope>NUCLEOTIDE SEQUENCE</scope>
</reference>
<dbReference type="CDD" id="cd01647">
    <property type="entry name" value="RT_LTR"/>
    <property type="match status" value="1"/>
</dbReference>
<evidence type="ECO:0000313" key="5">
    <source>
        <dbReference type="Proteomes" id="UP000663829"/>
    </source>
</evidence>
<dbReference type="OrthoDB" id="420169at2759"/>
<evidence type="ECO:0000313" key="4">
    <source>
        <dbReference type="EMBL" id="CAF4427659.1"/>
    </source>
</evidence>
<comment type="caution">
    <text evidence="3">The sequence shown here is derived from an EMBL/GenBank/DDBJ whole genome shotgun (WGS) entry which is preliminary data.</text>
</comment>
<dbReference type="Gene3D" id="3.30.70.270">
    <property type="match status" value="2"/>
</dbReference>
<dbReference type="InterPro" id="IPR000477">
    <property type="entry name" value="RT_dom"/>
</dbReference>
<dbReference type="Pfam" id="PF17919">
    <property type="entry name" value="RT_RNaseH_2"/>
    <property type="match status" value="1"/>
</dbReference>
<organism evidence="3 5">
    <name type="scientific">Didymodactylos carnosus</name>
    <dbReference type="NCBI Taxonomy" id="1234261"/>
    <lineage>
        <taxon>Eukaryota</taxon>
        <taxon>Metazoa</taxon>
        <taxon>Spiralia</taxon>
        <taxon>Gnathifera</taxon>
        <taxon>Rotifera</taxon>
        <taxon>Eurotatoria</taxon>
        <taxon>Bdelloidea</taxon>
        <taxon>Philodinida</taxon>
        <taxon>Philodinidae</taxon>
        <taxon>Didymodactylos</taxon>
    </lineage>
</organism>
<feature type="region of interest" description="Disordered" evidence="1">
    <location>
        <begin position="24"/>
        <end position="52"/>
    </location>
</feature>
<protein>
    <recommendedName>
        <fullName evidence="2">Reverse transcriptase domain-containing protein</fullName>
    </recommendedName>
</protein>
<feature type="non-terminal residue" evidence="3">
    <location>
        <position position="426"/>
    </location>
</feature>
<dbReference type="PANTHER" id="PTHR33064">
    <property type="entry name" value="POL PROTEIN"/>
    <property type="match status" value="1"/>
</dbReference>
<accession>A0A815Y581</accession>
<dbReference type="Proteomes" id="UP000663829">
    <property type="component" value="Unassembled WGS sequence"/>
</dbReference>
<evidence type="ECO:0000259" key="2">
    <source>
        <dbReference type="PROSITE" id="PS50878"/>
    </source>
</evidence>
<evidence type="ECO:0000256" key="1">
    <source>
        <dbReference type="SAM" id="MobiDB-lite"/>
    </source>
</evidence>
<dbReference type="EMBL" id="CAJOBC010094755">
    <property type="protein sequence ID" value="CAF4427659.1"/>
    <property type="molecule type" value="Genomic_DNA"/>
</dbReference>
<name>A0A815Y581_9BILA</name>